<dbReference type="EMBL" id="LAZR01019489">
    <property type="protein sequence ID" value="KKL92357.1"/>
    <property type="molecule type" value="Genomic_DNA"/>
</dbReference>
<name>A0A0F9IZC7_9ZZZZ</name>
<accession>A0A0F9IZC7</accession>
<reference evidence="1" key="1">
    <citation type="journal article" date="2015" name="Nature">
        <title>Complex archaea that bridge the gap between prokaryotes and eukaryotes.</title>
        <authorList>
            <person name="Spang A."/>
            <person name="Saw J.H."/>
            <person name="Jorgensen S.L."/>
            <person name="Zaremba-Niedzwiedzka K."/>
            <person name="Martijn J."/>
            <person name="Lind A.E."/>
            <person name="van Eijk R."/>
            <person name="Schleper C."/>
            <person name="Guy L."/>
            <person name="Ettema T.J."/>
        </authorList>
    </citation>
    <scope>NUCLEOTIDE SEQUENCE</scope>
</reference>
<organism evidence="1">
    <name type="scientific">marine sediment metagenome</name>
    <dbReference type="NCBI Taxonomy" id="412755"/>
    <lineage>
        <taxon>unclassified sequences</taxon>
        <taxon>metagenomes</taxon>
        <taxon>ecological metagenomes</taxon>
    </lineage>
</organism>
<feature type="non-terminal residue" evidence="1">
    <location>
        <position position="1"/>
    </location>
</feature>
<proteinExistence type="predicted"/>
<evidence type="ECO:0008006" key="2">
    <source>
        <dbReference type="Google" id="ProtNLM"/>
    </source>
</evidence>
<evidence type="ECO:0000313" key="1">
    <source>
        <dbReference type="EMBL" id="KKL92357.1"/>
    </source>
</evidence>
<gene>
    <name evidence="1" type="ORF">LCGC14_1885480</name>
</gene>
<protein>
    <recommendedName>
        <fullName evidence="2">Phage tail tape measure protein domain-containing protein</fullName>
    </recommendedName>
</protein>
<sequence length="345" mass="36463">KVLAMVATGLMRMVAFFLSGPGLIIAGLATILGAVVVFKSTIVGFFKGIVIGIKNAFVRGFQNKVVRPFQVAIKALIEFLPKSVTEFLGLEPVKVQDIVEGDLPGDMGKVWAEAAENSKREMENFKLVASAGIDFVKTKFAGLAEKMLGLVPELDFGLAVEGLEESIEEITVTVKKMATGVKPIVDGVKINMQDLGDTISSSMESNLVDATVGFQKFGDAARNIIRSVIAELVRVLLVKKLVSGALSFFGLGGLARGGPMQAGEGAVVGERGPEFFVPNVSGKIIPNNRLRMGNAGEGGGGGDVHQEFNFPLVFPAQLEAFVRNVAGPAGRDAAAGVLRARQGRF</sequence>
<dbReference type="AlphaFoldDB" id="A0A0F9IZC7"/>
<comment type="caution">
    <text evidence="1">The sequence shown here is derived from an EMBL/GenBank/DDBJ whole genome shotgun (WGS) entry which is preliminary data.</text>
</comment>